<dbReference type="EMBL" id="BART01000638">
    <property type="protein sequence ID" value="GAG73972.1"/>
    <property type="molecule type" value="Genomic_DNA"/>
</dbReference>
<organism evidence="1">
    <name type="scientific">marine sediment metagenome</name>
    <dbReference type="NCBI Taxonomy" id="412755"/>
    <lineage>
        <taxon>unclassified sequences</taxon>
        <taxon>metagenomes</taxon>
        <taxon>ecological metagenomes</taxon>
    </lineage>
</organism>
<accession>X1AXT3</accession>
<gene>
    <name evidence="1" type="ORF">S01H4_02784</name>
</gene>
<sequence>MNHDVYNQLYKRKLLPEEIYEANQNLTGFIKLLIEIDLEQKKNDRHNSINNSKR</sequence>
<comment type="caution">
    <text evidence="1">The sequence shown here is derived from an EMBL/GenBank/DDBJ whole genome shotgun (WGS) entry which is preliminary data.</text>
</comment>
<evidence type="ECO:0000313" key="1">
    <source>
        <dbReference type="EMBL" id="GAG73972.1"/>
    </source>
</evidence>
<dbReference type="AlphaFoldDB" id="X1AXT3"/>
<proteinExistence type="predicted"/>
<name>X1AXT3_9ZZZZ</name>
<protein>
    <submittedName>
        <fullName evidence="1">Uncharacterized protein</fullName>
    </submittedName>
</protein>
<reference evidence="1" key="1">
    <citation type="journal article" date="2014" name="Front. Microbiol.">
        <title>High frequency of phylogenetically diverse reductive dehalogenase-homologous genes in deep subseafloor sedimentary metagenomes.</title>
        <authorList>
            <person name="Kawai M."/>
            <person name="Futagami T."/>
            <person name="Toyoda A."/>
            <person name="Takaki Y."/>
            <person name="Nishi S."/>
            <person name="Hori S."/>
            <person name="Arai W."/>
            <person name="Tsubouchi T."/>
            <person name="Morono Y."/>
            <person name="Uchiyama I."/>
            <person name="Ito T."/>
            <person name="Fujiyama A."/>
            <person name="Inagaki F."/>
            <person name="Takami H."/>
        </authorList>
    </citation>
    <scope>NUCLEOTIDE SEQUENCE</scope>
    <source>
        <strain evidence="1">Expedition CK06-06</strain>
    </source>
</reference>